<sequence>MASVSDKKVTCKVCGDANIFTISMAVNVYCECTNGHSWREPYQDQGGMYSRPHKPVQRLEDLLNPNEITLYQKLITEITRDMKYYQTADPADKAKRLSEICQADSKEIYILFKKITMYQNIMKGG</sequence>
<dbReference type="eggNOG" id="ENOG5034CFF">
    <property type="taxonomic scope" value="Bacteria"/>
</dbReference>
<keyword evidence="2" id="KW-1185">Reference proteome</keyword>
<organism evidence="1 2">
    <name type="scientific">Dethiobacter alkaliphilus AHT 1</name>
    <dbReference type="NCBI Taxonomy" id="555088"/>
    <lineage>
        <taxon>Bacteria</taxon>
        <taxon>Bacillati</taxon>
        <taxon>Bacillota</taxon>
        <taxon>Dethiobacteria</taxon>
        <taxon>Dethiobacterales</taxon>
        <taxon>Dethiobacteraceae</taxon>
        <taxon>Dethiobacter</taxon>
    </lineage>
</organism>
<proteinExistence type="predicted"/>
<reference evidence="1 2" key="1">
    <citation type="submission" date="2009-02" db="EMBL/GenBank/DDBJ databases">
        <title>Sequencing of the draft genome and assembly of Dethiobacter alkaliphilus AHT 1.</title>
        <authorList>
            <consortium name="US DOE Joint Genome Institute (JGI-PGF)"/>
            <person name="Lucas S."/>
            <person name="Copeland A."/>
            <person name="Lapidus A."/>
            <person name="Glavina del Rio T."/>
            <person name="Dalin E."/>
            <person name="Tice H."/>
            <person name="Bruce D."/>
            <person name="Goodwin L."/>
            <person name="Pitluck S."/>
            <person name="Larimer F."/>
            <person name="Land M.L."/>
            <person name="Hauser L."/>
            <person name="Muyzer G."/>
        </authorList>
    </citation>
    <scope>NUCLEOTIDE SEQUENCE [LARGE SCALE GENOMIC DNA]</scope>
    <source>
        <strain evidence="1 2">AHT 1</strain>
    </source>
</reference>
<protein>
    <submittedName>
        <fullName evidence="1">Uncharacterized protein</fullName>
    </submittedName>
</protein>
<name>C0GCN2_DETAL</name>
<comment type="caution">
    <text evidence="1">The sequence shown here is derived from an EMBL/GenBank/DDBJ whole genome shotgun (WGS) entry which is preliminary data.</text>
</comment>
<dbReference type="AlphaFoldDB" id="C0GCN2"/>
<dbReference type="EMBL" id="ACJM01000001">
    <property type="protein sequence ID" value="EEG78967.1"/>
    <property type="molecule type" value="Genomic_DNA"/>
</dbReference>
<dbReference type="Proteomes" id="UP000006443">
    <property type="component" value="Unassembled WGS sequence"/>
</dbReference>
<accession>C0GCN2</accession>
<dbReference type="OrthoDB" id="1708198at2"/>
<gene>
    <name evidence="1" type="ORF">DealDRAFT_0241</name>
</gene>
<evidence type="ECO:0000313" key="1">
    <source>
        <dbReference type="EMBL" id="EEG78967.1"/>
    </source>
</evidence>
<dbReference type="RefSeq" id="WP_008514066.1">
    <property type="nucleotide sequence ID" value="NZ_ACJM01000001.1"/>
</dbReference>
<evidence type="ECO:0000313" key="2">
    <source>
        <dbReference type="Proteomes" id="UP000006443"/>
    </source>
</evidence>
<dbReference type="STRING" id="555088.DealDRAFT_0241"/>